<gene>
    <name evidence="2" type="ORF">ETQ85_25070</name>
</gene>
<keyword evidence="1" id="KW-0732">Signal</keyword>
<accession>A0A6C2CAU5</accession>
<proteinExistence type="predicted"/>
<dbReference type="EMBL" id="SDKK01000050">
    <property type="protein sequence ID" value="TYC50736.1"/>
    <property type="molecule type" value="Genomic_DNA"/>
</dbReference>
<protein>
    <recommendedName>
        <fullName evidence="4">DUF4136 domain-containing protein</fullName>
    </recommendedName>
</protein>
<dbReference type="PROSITE" id="PS51257">
    <property type="entry name" value="PROKAR_LIPOPROTEIN"/>
    <property type="match status" value="1"/>
</dbReference>
<dbReference type="Proteomes" id="UP000389128">
    <property type="component" value="Unassembled WGS sequence"/>
</dbReference>
<evidence type="ECO:0000313" key="2">
    <source>
        <dbReference type="EMBL" id="TYC50736.1"/>
    </source>
</evidence>
<sequence length="211" mass="23476">MTFRSCRAPLLTLAAASLLAGCTASTIKSTWRDETDTAGTPRKIVVFVAVKDENLRKMAENRVVQSLPSYMTPTAGHQLDLDPQLEVDAVRERLIKGGFDAALVSRLVSVDKSQTVVPAQTQFMGNPFFWNLGPRYRSFYTYYPYAYTTPAHTVENTRVVVETLLYRLPKGRPVWTAVSESLNPQSSLQVVEELIKLIGKKLQDEGLLPPG</sequence>
<dbReference type="AlphaFoldDB" id="A0A6C2CAU5"/>
<dbReference type="RefSeq" id="WP_148581738.1">
    <property type="nucleotide sequence ID" value="NZ_SDKK01000050.1"/>
</dbReference>
<name>A0A6C2CAU5_9RHOO</name>
<feature type="signal peptide" evidence="1">
    <location>
        <begin position="1"/>
        <end position="20"/>
    </location>
</feature>
<reference evidence="2 3" key="1">
    <citation type="submission" date="2019-01" db="EMBL/GenBank/DDBJ databases">
        <title>Zoogloea oleivorans genome sequencing and assembly.</title>
        <authorList>
            <person name="Tancsics A."/>
            <person name="Farkas M."/>
            <person name="Kriszt B."/>
            <person name="Maroti G."/>
            <person name="Horvath B."/>
        </authorList>
    </citation>
    <scope>NUCLEOTIDE SEQUENCE [LARGE SCALE GENOMIC DNA]</scope>
    <source>
        <strain evidence="2 3">Buc</strain>
    </source>
</reference>
<comment type="caution">
    <text evidence="2">The sequence shown here is derived from an EMBL/GenBank/DDBJ whole genome shotgun (WGS) entry which is preliminary data.</text>
</comment>
<evidence type="ECO:0000256" key="1">
    <source>
        <dbReference type="SAM" id="SignalP"/>
    </source>
</evidence>
<evidence type="ECO:0000313" key="3">
    <source>
        <dbReference type="Proteomes" id="UP000389128"/>
    </source>
</evidence>
<keyword evidence="3" id="KW-1185">Reference proteome</keyword>
<feature type="chain" id="PRO_5025593645" description="DUF4136 domain-containing protein" evidence="1">
    <location>
        <begin position="21"/>
        <end position="211"/>
    </location>
</feature>
<evidence type="ECO:0008006" key="4">
    <source>
        <dbReference type="Google" id="ProtNLM"/>
    </source>
</evidence>
<dbReference type="OrthoDB" id="9180904at2"/>
<organism evidence="2 3">
    <name type="scientific">Zoogloea oleivorans</name>
    <dbReference type="NCBI Taxonomy" id="1552750"/>
    <lineage>
        <taxon>Bacteria</taxon>
        <taxon>Pseudomonadati</taxon>
        <taxon>Pseudomonadota</taxon>
        <taxon>Betaproteobacteria</taxon>
        <taxon>Rhodocyclales</taxon>
        <taxon>Zoogloeaceae</taxon>
        <taxon>Zoogloea</taxon>
    </lineage>
</organism>